<feature type="domain" description="AB hydrolase-1" evidence="4">
    <location>
        <begin position="68"/>
        <end position="310"/>
    </location>
</feature>
<dbReference type="PANTHER" id="PTHR10794">
    <property type="entry name" value="ABHYDROLASE DOMAIN-CONTAINING PROTEIN"/>
    <property type="match status" value="1"/>
</dbReference>
<accession>A0ABT7T102</accession>
<evidence type="ECO:0000256" key="2">
    <source>
        <dbReference type="ARBA" id="ARBA00022487"/>
    </source>
</evidence>
<reference evidence="5 6" key="1">
    <citation type="submission" date="2023-06" db="EMBL/GenBank/DDBJ databases">
        <title>Alteromonas sp. ASW11-36 isolated from intertidal sand.</title>
        <authorList>
            <person name="Li Y."/>
        </authorList>
    </citation>
    <scope>NUCLEOTIDE SEQUENCE [LARGE SCALE GENOMIC DNA]</scope>
    <source>
        <strain evidence="5 6">ASW11-36</strain>
    </source>
</reference>
<dbReference type="Gene3D" id="3.40.50.1820">
    <property type="entry name" value="alpha/beta hydrolase"/>
    <property type="match status" value="1"/>
</dbReference>
<dbReference type="InterPro" id="IPR000952">
    <property type="entry name" value="AB_hydrolase_4_CS"/>
</dbReference>
<dbReference type="PROSITE" id="PS01133">
    <property type="entry name" value="UPF0017"/>
    <property type="match status" value="1"/>
</dbReference>
<dbReference type="PIRSF" id="PIRSF005211">
    <property type="entry name" value="Ab_hydro_YheT"/>
    <property type="match status" value="1"/>
</dbReference>
<comment type="caution">
    <text evidence="5">The sequence shown here is derived from an EMBL/GenBank/DDBJ whole genome shotgun (WGS) entry which is preliminary data.</text>
</comment>
<name>A0ABT7T102_9ALTE</name>
<sequence>MERNAHGRIKRSDFSPAFWATNRHVQTIWPRFLMRRPKVEVRHEKVTTPDGDFVDLAWSSKPEQSKGLVVIFHGLEGSIRSHYANDTMAALYKQGWQVVLMHFRGCSGEPNHTTRTYHSGDTRDARFILERLRKQFPNDFMVAIGFSLGGNMLLKLLGENPLQKWLHSACVISAPLKLAECSSSINQGFSRVYQKYLLASMRRTLLTKMRTLDYSAEPQITQAKIRALKTFREFDDLVTAPLHGYQDAIDYYEKCSGFNFLQAIRTPTLILHAKDDPFMNENVIPEEVDLARAVTLELSDRGGHVGFMQGTPWRPVIWFHQRVLTFLETQRGQLLAKSR</sequence>
<dbReference type="Proteomes" id="UP001234343">
    <property type="component" value="Unassembled WGS sequence"/>
</dbReference>
<evidence type="ECO:0000313" key="5">
    <source>
        <dbReference type="EMBL" id="MDM7862065.1"/>
    </source>
</evidence>
<dbReference type="Pfam" id="PF00561">
    <property type="entry name" value="Abhydrolase_1"/>
    <property type="match status" value="1"/>
</dbReference>
<comment type="similarity">
    <text evidence="1">Belongs to the AB hydrolase superfamily. AB hydrolase 4 family.</text>
</comment>
<evidence type="ECO:0000256" key="3">
    <source>
        <dbReference type="ARBA" id="ARBA00022801"/>
    </source>
</evidence>
<dbReference type="PANTHER" id="PTHR10794:SF94">
    <property type="entry name" value="ESTERASE YHET-RELATED"/>
    <property type="match status" value="1"/>
</dbReference>
<evidence type="ECO:0000256" key="1">
    <source>
        <dbReference type="ARBA" id="ARBA00010884"/>
    </source>
</evidence>
<keyword evidence="2" id="KW-0719">Serine esterase</keyword>
<dbReference type="InterPro" id="IPR012020">
    <property type="entry name" value="ABHD4"/>
</dbReference>
<keyword evidence="3 5" id="KW-0378">Hydrolase</keyword>
<dbReference type="GO" id="GO:0016787">
    <property type="term" value="F:hydrolase activity"/>
    <property type="evidence" value="ECO:0007669"/>
    <property type="project" value="UniProtKB-KW"/>
</dbReference>
<evidence type="ECO:0000259" key="4">
    <source>
        <dbReference type="Pfam" id="PF00561"/>
    </source>
</evidence>
<dbReference type="InterPro" id="IPR000073">
    <property type="entry name" value="AB_hydrolase_1"/>
</dbReference>
<keyword evidence="6" id="KW-1185">Reference proteome</keyword>
<dbReference type="NCBIfam" id="NF008218">
    <property type="entry name" value="PRK10985.1"/>
    <property type="match status" value="1"/>
</dbReference>
<dbReference type="InterPro" id="IPR029058">
    <property type="entry name" value="AB_hydrolase_fold"/>
</dbReference>
<dbReference type="EMBL" id="JAUCBP010000013">
    <property type="protein sequence ID" value="MDM7862065.1"/>
    <property type="molecule type" value="Genomic_DNA"/>
</dbReference>
<evidence type="ECO:0000313" key="6">
    <source>
        <dbReference type="Proteomes" id="UP001234343"/>
    </source>
</evidence>
<dbReference type="SUPFAM" id="SSF53474">
    <property type="entry name" value="alpha/beta-Hydrolases"/>
    <property type="match status" value="1"/>
</dbReference>
<organism evidence="5 6">
    <name type="scientific">Alteromonas arenosi</name>
    <dbReference type="NCBI Taxonomy" id="3055817"/>
    <lineage>
        <taxon>Bacteria</taxon>
        <taxon>Pseudomonadati</taxon>
        <taxon>Pseudomonadota</taxon>
        <taxon>Gammaproteobacteria</taxon>
        <taxon>Alteromonadales</taxon>
        <taxon>Alteromonadaceae</taxon>
        <taxon>Alteromonas/Salinimonas group</taxon>
        <taxon>Alteromonas</taxon>
    </lineage>
</organism>
<gene>
    <name evidence="5" type="ORF">QTP81_15785</name>
</gene>
<protein>
    <submittedName>
        <fullName evidence="5">Hydrolase</fullName>
    </submittedName>
</protein>
<dbReference type="InterPro" id="IPR050960">
    <property type="entry name" value="AB_hydrolase_4_sf"/>
</dbReference>
<proteinExistence type="inferred from homology"/>